<proteinExistence type="predicted"/>
<comment type="caution">
    <text evidence="1">The sequence shown here is derived from an EMBL/GenBank/DDBJ whole genome shotgun (WGS) entry which is preliminary data.</text>
</comment>
<dbReference type="AlphaFoldDB" id="A0A0F9AXQ6"/>
<gene>
    <name evidence="1" type="ORF">LCGC14_2796210</name>
</gene>
<reference evidence="1" key="1">
    <citation type="journal article" date="2015" name="Nature">
        <title>Complex archaea that bridge the gap between prokaryotes and eukaryotes.</title>
        <authorList>
            <person name="Spang A."/>
            <person name="Saw J.H."/>
            <person name="Jorgensen S.L."/>
            <person name="Zaremba-Niedzwiedzka K."/>
            <person name="Martijn J."/>
            <person name="Lind A.E."/>
            <person name="van Eijk R."/>
            <person name="Schleper C."/>
            <person name="Guy L."/>
            <person name="Ettema T.J."/>
        </authorList>
    </citation>
    <scope>NUCLEOTIDE SEQUENCE</scope>
</reference>
<organism evidence="1">
    <name type="scientific">marine sediment metagenome</name>
    <dbReference type="NCBI Taxonomy" id="412755"/>
    <lineage>
        <taxon>unclassified sequences</taxon>
        <taxon>metagenomes</taxon>
        <taxon>ecological metagenomes</taxon>
    </lineage>
</organism>
<protein>
    <submittedName>
        <fullName evidence="1">Uncharacterized protein</fullName>
    </submittedName>
</protein>
<sequence>MQLYYCEDSDRGNATYLVTTTLIEAIELFHGTRGYFPEMIRLLNDENEPILIKGLSETAPPRNLSPSGEAP</sequence>
<name>A0A0F9AXQ6_9ZZZZ</name>
<accession>A0A0F9AXQ6</accession>
<dbReference type="EMBL" id="LAZR01052355">
    <property type="protein sequence ID" value="KKK83154.1"/>
    <property type="molecule type" value="Genomic_DNA"/>
</dbReference>
<evidence type="ECO:0000313" key="1">
    <source>
        <dbReference type="EMBL" id="KKK83154.1"/>
    </source>
</evidence>